<evidence type="ECO:0000313" key="1">
    <source>
        <dbReference type="EMBL" id="MFC5658048.1"/>
    </source>
</evidence>
<proteinExistence type="predicted"/>
<name>A0ABW0WIK6_STRNO</name>
<keyword evidence="2" id="KW-1185">Reference proteome</keyword>
<sequence>MSDDTDITTAARDRGADAAVDDVTALLGRRFSWPAGCGVLLAGSTAEGVAMRGSNVNVLVLNAPDDWAPDHGGAGSVLRPMSLARNHLFSGDPVINMDVLRPRPLHDLAELASGMARIQDPGTPDLELPVLDVLEIRFLSRLRGGRVLHGPETVERWRLRTGVRWLPAFHCATTYLTADHFRRKAMTAHADRLTLDASVLFRLAVEHLLISALAAEGRVLHEVKNLGRTIGAVLAGGARPSRLLEEAGSLLDHGTRPGPALFARFDACSADLLRGLRAAPHGGTAADYLAGQGYGEAEYGPS</sequence>
<gene>
    <name evidence="1" type="ORF">ACFP3J_21485</name>
</gene>
<protein>
    <recommendedName>
        <fullName evidence="3">Nucleotidyltransferase</fullName>
    </recommendedName>
</protein>
<dbReference type="RefSeq" id="WP_344350133.1">
    <property type="nucleotide sequence ID" value="NZ_BAAASM010000034.1"/>
</dbReference>
<evidence type="ECO:0000313" key="2">
    <source>
        <dbReference type="Proteomes" id="UP001596065"/>
    </source>
</evidence>
<organism evidence="1 2">
    <name type="scientific">Streptomyces nogalater</name>
    <dbReference type="NCBI Taxonomy" id="38314"/>
    <lineage>
        <taxon>Bacteria</taxon>
        <taxon>Bacillati</taxon>
        <taxon>Actinomycetota</taxon>
        <taxon>Actinomycetes</taxon>
        <taxon>Kitasatosporales</taxon>
        <taxon>Streptomycetaceae</taxon>
        <taxon>Streptomyces</taxon>
    </lineage>
</organism>
<comment type="caution">
    <text evidence="1">The sequence shown here is derived from an EMBL/GenBank/DDBJ whole genome shotgun (WGS) entry which is preliminary data.</text>
</comment>
<evidence type="ECO:0008006" key="3">
    <source>
        <dbReference type="Google" id="ProtNLM"/>
    </source>
</evidence>
<dbReference type="Proteomes" id="UP001596065">
    <property type="component" value="Unassembled WGS sequence"/>
</dbReference>
<accession>A0ABW0WIK6</accession>
<reference evidence="2" key="1">
    <citation type="journal article" date="2019" name="Int. J. Syst. Evol. Microbiol.">
        <title>The Global Catalogue of Microorganisms (GCM) 10K type strain sequencing project: providing services to taxonomists for standard genome sequencing and annotation.</title>
        <authorList>
            <consortium name="The Broad Institute Genomics Platform"/>
            <consortium name="The Broad Institute Genome Sequencing Center for Infectious Disease"/>
            <person name="Wu L."/>
            <person name="Ma J."/>
        </authorList>
    </citation>
    <scope>NUCLEOTIDE SEQUENCE [LARGE SCALE GENOMIC DNA]</scope>
    <source>
        <strain evidence="2">KCTC 5701</strain>
    </source>
</reference>
<dbReference type="EMBL" id="JBHSOE010000038">
    <property type="protein sequence ID" value="MFC5658048.1"/>
    <property type="molecule type" value="Genomic_DNA"/>
</dbReference>